<feature type="transmembrane region" description="Helical" evidence="6">
    <location>
        <begin position="288"/>
        <end position="309"/>
    </location>
</feature>
<dbReference type="AlphaFoldDB" id="A0AAE4X042"/>
<dbReference type="PROSITE" id="PS50850">
    <property type="entry name" value="MFS"/>
    <property type="match status" value="1"/>
</dbReference>
<keyword evidence="2" id="KW-1003">Cell membrane</keyword>
<comment type="subcellular location">
    <subcellularLocation>
        <location evidence="1">Cell membrane</location>
        <topology evidence="1">Multi-pass membrane protein</topology>
    </subcellularLocation>
</comment>
<dbReference type="RefSeq" id="WP_071205855.1">
    <property type="nucleotide sequence ID" value="NZ_CP118261.1"/>
</dbReference>
<dbReference type="SUPFAM" id="SSF103473">
    <property type="entry name" value="MFS general substrate transporter"/>
    <property type="match status" value="1"/>
</dbReference>
<dbReference type="InterPro" id="IPR050189">
    <property type="entry name" value="MFS_Efflux_Transporters"/>
</dbReference>
<comment type="caution">
    <text evidence="8">The sequence shown here is derived from an EMBL/GenBank/DDBJ whole genome shotgun (WGS) entry which is preliminary data.</text>
</comment>
<feature type="transmembrane region" description="Helical" evidence="6">
    <location>
        <begin position="103"/>
        <end position="122"/>
    </location>
</feature>
<accession>A0AAE4X042</accession>
<feature type="transmembrane region" description="Helical" evidence="6">
    <location>
        <begin position="343"/>
        <end position="369"/>
    </location>
</feature>
<evidence type="ECO:0000313" key="9">
    <source>
        <dbReference type="Proteomes" id="UP000655037"/>
    </source>
</evidence>
<dbReference type="Gene3D" id="1.20.1250.20">
    <property type="entry name" value="MFS general substrate transporter like domains"/>
    <property type="match status" value="1"/>
</dbReference>
<feature type="transmembrane region" description="Helical" evidence="6">
    <location>
        <begin position="408"/>
        <end position="428"/>
    </location>
</feature>
<feature type="transmembrane region" description="Helical" evidence="6">
    <location>
        <begin position="321"/>
        <end position="337"/>
    </location>
</feature>
<evidence type="ECO:0000256" key="6">
    <source>
        <dbReference type="SAM" id="Phobius"/>
    </source>
</evidence>
<evidence type="ECO:0000256" key="3">
    <source>
        <dbReference type="ARBA" id="ARBA00022692"/>
    </source>
</evidence>
<dbReference type="Proteomes" id="UP000655037">
    <property type="component" value="Unassembled WGS sequence"/>
</dbReference>
<dbReference type="PANTHER" id="PTHR43124">
    <property type="entry name" value="PURINE EFFLUX PUMP PBUE"/>
    <property type="match status" value="1"/>
</dbReference>
<evidence type="ECO:0000256" key="5">
    <source>
        <dbReference type="ARBA" id="ARBA00023136"/>
    </source>
</evidence>
<feature type="transmembrane region" description="Helical" evidence="6">
    <location>
        <begin position="33"/>
        <end position="54"/>
    </location>
</feature>
<dbReference type="Pfam" id="PF07690">
    <property type="entry name" value="MFS_1"/>
    <property type="match status" value="1"/>
</dbReference>
<dbReference type="GO" id="GO:0022857">
    <property type="term" value="F:transmembrane transporter activity"/>
    <property type="evidence" value="ECO:0007669"/>
    <property type="project" value="InterPro"/>
</dbReference>
<dbReference type="PANTHER" id="PTHR43124:SF3">
    <property type="entry name" value="CHLORAMPHENICOL EFFLUX PUMP RV0191"/>
    <property type="match status" value="1"/>
</dbReference>
<keyword evidence="5 6" id="KW-0472">Membrane</keyword>
<feature type="transmembrane region" description="Helical" evidence="6">
    <location>
        <begin position="381"/>
        <end position="402"/>
    </location>
</feature>
<keyword evidence="3 6" id="KW-0812">Transmembrane</keyword>
<keyword evidence="4 6" id="KW-1133">Transmembrane helix</keyword>
<gene>
    <name evidence="8" type="ORF">IEI95_007640</name>
</gene>
<feature type="transmembrane region" description="Helical" evidence="6">
    <location>
        <begin position="189"/>
        <end position="214"/>
    </location>
</feature>
<organism evidence="8 9">
    <name type="scientific">Agrobacterium vitis</name>
    <name type="common">Rhizobium vitis</name>
    <dbReference type="NCBI Taxonomy" id="373"/>
    <lineage>
        <taxon>Bacteria</taxon>
        <taxon>Pseudomonadati</taxon>
        <taxon>Pseudomonadota</taxon>
        <taxon>Alphaproteobacteria</taxon>
        <taxon>Hyphomicrobiales</taxon>
        <taxon>Rhizobiaceae</taxon>
        <taxon>Rhizobium/Agrobacterium group</taxon>
        <taxon>Agrobacterium</taxon>
    </lineage>
</organism>
<evidence type="ECO:0000256" key="2">
    <source>
        <dbReference type="ARBA" id="ARBA00022475"/>
    </source>
</evidence>
<sequence>MSQTSTLSALTPNIPPASFRQYLAIMRTYPKKAWTTLLAAIAVVFFSSTVYQSAVAFTVGPVSAGFDWPLSHAVAAFTLPIIIAPALLLPLGGYLVGRSGLRTAGAIFGVLYGLSTAAVAVLPGNFTVILIALTLSVGCSFILVFSVAFRAVAGWMPVHSGAAFAIVGSLTSLVSVLLPPILAETAATIGWRALFVSIGLCYIIVALPMQLFFLTTPTNDTRGTAVGITTNQDASEINQERAPRKSMWGLLRRPVLLASILINAMLLAPTVVVFNIAESLLSESGYTIGQISLSLSAAKVGSVIGLIFIGPMLDRAASPRVIAVLFVNVVIGLAIVATTQNVFWALLVAMFLIGMPFGAELIVPPLLMLRYFGKGLFAQALALNMGLSAVIAGAAPTLAQILREQFGSGTLLITLIAMTLAIAALTYAMPKFPILPEGADMPEEQAGNRYRSK</sequence>
<protein>
    <submittedName>
        <fullName evidence="8">MFS transporter</fullName>
    </submittedName>
</protein>
<feature type="transmembrane region" description="Helical" evidence="6">
    <location>
        <begin position="74"/>
        <end position="96"/>
    </location>
</feature>
<dbReference type="GO" id="GO:0005886">
    <property type="term" value="C:plasma membrane"/>
    <property type="evidence" value="ECO:0007669"/>
    <property type="project" value="UniProtKB-SubCell"/>
</dbReference>
<feature type="domain" description="Major facilitator superfamily (MFS) profile" evidence="7">
    <location>
        <begin position="37"/>
        <end position="433"/>
    </location>
</feature>
<evidence type="ECO:0000259" key="7">
    <source>
        <dbReference type="PROSITE" id="PS50850"/>
    </source>
</evidence>
<evidence type="ECO:0000256" key="4">
    <source>
        <dbReference type="ARBA" id="ARBA00022989"/>
    </source>
</evidence>
<dbReference type="EMBL" id="JACXXJ020000003">
    <property type="protein sequence ID" value="MBF2714130.1"/>
    <property type="molecule type" value="Genomic_DNA"/>
</dbReference>
<feature type="transmembrane region" description="Helical" evidence="6">
    <location>
        <begin position="255"/>
        <end position="276"/>
    </location>
</feature>
<evidence type="ECO:0000256" key="1">
    <source>
        <dbReference type="ARBA" id="ARBA00004651"/>
    </source>
</evidence>
<dbReference type="InterPro" id="IPR011701">
    <property type="entry name" value="MFS"/>
</dbReference>
<evidence type="ECO:0000313" key="8">
    <source>
        <dbReference type="EMBL" id="MBF2714130.1"/>
    </source>
</evidence>
<dbReference type="InterPro" id="IPR036259">
    <property type="entry name" value="MFS_trans_sf"/>
</dbReference>
<name>A0AAE4X042_AGRVI</name>
<reference evidence="8" key="1">
    <citation type="submission" date="2020-11" db="EMBL/GenBank/DDBJ databases">
        <title>Agrobacterium vitis strain K377 genome.</title>
        <authorList>
            <person name="Xi H."/>
        </authorList>
    </citation>
    <scope>NUCLEOTIDE SEQUENCE</scope>
    <source>
        <strain evidence="8">K377</strain>
    </source>
</reference>
<dbReference type="InterPro" id="IPR020846">
    <property type="entry name" value="MFS_dom"/>
</dbReference>
<feature type="transmembrane region" description="Helical" evidence="6">
    <location>
        <begin position="128"/>
        <end position="149"/>
    </location>
</feature>
<feature type="transmembrane region" description="Helical" evidence="6">
    <location>
        <begin position="161"/>
        <end position="183"/>
    </location>
</feature>
<proteinExistence type="predicted"/>